<dbReference type="EMBL" id="CAUYUJ010021637">
    <property type="protein sequence ID" value="CAK0906059.1"/>
    <property type="molecule type" value="Genomic_DNA"/>
</dbReference>
<protein>
    <submittedName>
        <fullName evidence="1">Uncharacterized protein</fullName>
    </submittedName>
</protein>
<feature type="non-terminal residue" evidence="1">
    <location>
        <position position="1"/>
    </location>
</feature>
<keyword evidence="2" id="KW-1185">Reference proteome</keyword>
<evidence type="ECO:0000313" key="2">
    <source>
        <dbReference type="Proteomes" id="UP001189429"/>
    </source>
</evidence>
<organism evidence="1 2">
    <name type="scientific">Prorocentrum cordatum</name>
    <dbReference type="NCBI Taxonomy" id="2364126"/>
    <lineage>
        <taxon>Eukaryota</taxon>
        <taxon>Sar</taxon>
        <taxon>Alveolata</taxon>
        <taxon>Dinophyceae</taxon>
        <taxon>Prorocentrales</taxon>
        <taxon>Prorocentraceae</taxon>
        <taxon>Prorocentrum</taxon>
    </lineage>
</organism>
<evidence type="ECO:0000313" key="1">
    <source>
        <dbReference type="EMBL" id="CAK0906059.1"/>
    </source>
</evidence>
<feature type="non-terminal residue" evidence="1">
    <location>
        <position position="95"/>
    </location>
</feature>
<proteinExistence type="predicted"/>
<reference evidence="1" key="1">
    <citation type="submission" date="2023-10" db="EMBL/GenBank/DDBJ databases">
        <authorList>
            <person name="Chen Y."/>
            <person name="Shah S."/>
            <person name="Dougan E. K."/>
            <person name="Thang M."/>
            <person name="Chan C."/>
        </authorList>
    </citation>
    <scope>NUCLEOTIDE SEQUENCE [LARGE SCALE GENOMIC DNA]</scope>
</reference>
<comment type="caution">
    <text evidence="1">The sequence shown here is derived from an EMBL/GenBank/DDBJ whole genome shotgun (WGS) entry which is preliminary data.</text>
</comment>
<name>A0ABN9Y3X2_9DINO</name>
<dbReference type="Proteomes" id="UP001189429">
    <property type="component" value="Unassembled WGS sequence"/>
</dbReference>
<accession>A0ABN9Y3X2</accession>
<sequence length="95" mass="11044">QDPWALPHSDEADPAPWLNSSGRLISDYRKNVRSVAFVVDTENPARFKFILMTSTEAQKMRKFCSSATKYDGQMPDMWQRFHWSDDLFKDAKKTA</sequence>
<gene>
    <name evidence="1" type="ORF">PCOR1329_LOCUS81528</name>
</gene>